<evidence type="ECO:0000313" key="5">
    <source>
        <dbReference type="EMBL" id="MPA75831.1"/>
    </source>
</evidence>
<dbReference type="GO" id="GO:0005524">
    <property type="term" value="F:ATP binding"/>
    <property type="evidence" value="ECO:0007669"/>
    <property type="project" value="UniProtKB-KW"/>
</dbReference>
<protein>
    <submittedName>
        <fullName evidence="5">Uncharacterized protein</fullName>
    </submittedName>
</protein>
<dbReference type="InterPro" id="IPR013126">
    <property type="entry name" value="Hsp_70_fam"/>
</dbReference>
<evidence type="ECO:0000256" key="3">
    <source>
        <dbReference type="ARBA" id="ARBA00022840"/>
    </source>
</evidence>
<comment type="similarity">
    <text evidence="1 4">Belongs to the heat shock protein 70 family.</text>
</comment>
<dbReference type="FunFam" id="3.30.420.40:FF:000028">
    <property type="entry name" value="heat shock 70 kDa protein-like"/>
    <property type="match status" value="1"/>
</dbReference>
<evidence type="ECO:0000256" key="1">
    <source>
        <dbReference type="ARBA" id="ARBA00007381"/>
    </source>
</evidence>
<dbReference type="GO" id="GO:0140662">
    <property type="term" value="F:ATP-dependent protein folding chaperone"/>
    <property type="evidence" value="ECO:0007669"/>
    <property type="project" value="InterPro"/>
</dbReference>
<organism evidence="5">
    <name type="scientific">Davidia involucrata</name>
    <name type="common">Dove tree</name>
    <dbReference type="NCBI Taxonomy" id="16924"/>
    <lineage>
        <taxon>Eukaryota</taxon>
        <taxon>Viridiplantae</taxon>
        <taxon>Streptophyta</taxon>
        <taxon>Embryophyta</taxon>
        <taxon>Tracheophyta</taxon>
        <taxon>Spermatophyta</taxon>
        <taxon>Magnoliopsida</taxon>
        <taxon>eudicotyledons</taxon>
        <taxon>Gunneridae</taxon>
        <taxon>Pentapetalae</taxon>
        <taxon>asterids</taxon>
        <taxon>Cornales</taxon>
        <taxon>Nyssaceae</taxon>
        <taxon>Davidia</taxon>
    </lineage>
</organism>
<dbReference type="InterPro" id="IPR018181">
    <property type="entry name" value="Heat_shock_70_CS"/>
</dbReference>
<reference evidence="5" key="1">
    <citation type="submission" date="2019-08" db="EMBL/GenBank/DDBJ databases">
        <title>Reference gene set and small RNA set construction with multiple tissues from Davidia involucrata Baill.</title>
        <authorList>
            <person name="Yang H."/>
            <person name="Zhou C."/>
            <person name="Li G."/>
            <person name="Wang J."/>
            <person name="Gao P."/>
            <person name="Wang M."/>
            <person name="Wang R."/>
            <person name="Zhao Y."/>
        </authorList>
    </citation>
    <scope>NUCLEOTIDE SEQUENCE</scope>
    <source>
        <tissue evidence="5">Mixed with DoveR01_LX</tissue>
    </source>
</reference>
<dbReference type="AlphaFoldDB" id="A0A5B7C6A2"/>
<accession>A0A5B7C6A2</accession>
<keyword evidence="2 4" id="KW-0547">Nucleotide-binding</keyword>
<dbReference type="Pfam" id="PF00012">
    <property type="entry name" value="HSP70"/>
    <property type="match status" value="1"/>
</dbReference>
<proteinExistence type="inferred from homology"/>
<dbReference type="SUPFAM" id="SSF100920">
    <property type="entry name" value="Heat shock protein 70kD (HSP70), peptide-binding domain"/>
    <property type="match status" value="1"/>
</dbReference>
<dbReference type="EMBL" id="GHES01045272">
    <property type="protein sequence ID" value="MPA75831.1"/>
    <property type="molecule type" value="Transcribed_RNA"/>
</dbReference>
<dbReference type="Gene3D" id="2.60.34.10">
    <property type="entry name" value="Substrate Binding Domain Of DNAk, Chain A, domain 1"/>
    <property type="match status" value="1"/>
</dbReference>
<evidence type="ECO:0000256" key="2">
    <source>
        <dbReference type="ARBA" id="ARBA00022741"/>
    </source>
</evidence>
<dbReference type="FunFam" id="3.90.640.10:FF:000003">
    <property type="entry name" value="Molecular chaperone DnaK"/>
    <property type="match status" value="1"/>
</dbReference>
<evidence type="ECO:0000256" key="4">
    <source>
        <dbReference type="RuleBase" id="RU003322"/>
    </source>
</evidence>
<dbReference type="Gene3D" id="3.90.640.10">
    <property type="entry name" value="Actin, Chain A, domain 4"/>
    <property type="match status" value="1"/>
</dbReference>
<dbReference type="Gene3D" id="3.30.420.40">
    <property type="match status" value="2"/>
</dbReference>
<dbReference type="InterPro" id="IPR043129">
    <property type="entry name" value="ATPase_NBD"/>
</dbReference>
<keyword evidence="3 4" id="KW-0067">ATP-binding</keyword>
<name>A0A5B7C6A2_DAVIN</name>
<dbReference type="PROSITE" id="PS00329">
    <property type="entry name" value="HSP70_2"/>
    <property type="match status" value="1"/>
</dbReference>
<dbReference type="PRINTS" id="PR00301">
    <property type="entry name" value="HEATSHOCK70"/>
</dbReference>
<dbReference type="SUPFAM" id="SSF53067">
    <property type="entry name" value="Actin-like ATPase domain"/>
    <property type="match status" value="2"/>
</dbReference>
<gene>
    <name evidence="5" type="ORF">Din_045272</name>
</gene>
<dbReference type="InterPro" id="IPR029047">
    <property type="entry name" value="HSP70_peptide-bd_sf"/>
</dbReference>
<sequence>MNNFLQPKFMLLILGKMKKVAETCLVQSVSKAVIAAPVCFSDAQKKEIESAGKIAGLDVLGIVDEPIAAVLCCKNINNGVIAVFNLGGSTFDVSILEISNRVIKVKARSGDLFLGGEDFDHVLVEYLVEEIRRVYSVDISGDRTAMMRLKEAAEKAKVKLSSSLQALIHVRYLTVCGLDPVHANITLSRSKFEELVECLIERTRIHCKNCLKDASISVEEIDEVILIGGMSRVPRVQQIVGEIFKKSPRIEVNPDEAVAVGAALQGALIIEDQSRLLPGMTPLSLGIETSEGSFMRIINRNSMIPSKASRNISTSCDNQGHACIRILQGEHEIASGNKLLGELMLTGIPPVPQGVPCIELTFDVDNDGTLTVSAKVKDTGKEKAITIRSSGNTSEDLVKMMVKEAILCGRRNMEKSILTRIRSMAKVRINRIEKILNMKRKVIPEELLVETHHVLIDLKNVLDSEDVFLVKSKIDAAESAELDVLWWKPDDEYSDESDES</sequence>
<dbReference type="PROSITE" id="PS01036">
    <property type="entry name" value="HSP70_3"/>
    <property type="match status" value="1"/>
</dbReference>
<dbReference type="PANTHER" id="PTHR19375">
    <property type="entry name" value="HEAT SHOCK PROTEIN 70KDA"/>
    <property type="match status" value="1"/>
</dbReference>